<keyword evidence="3" id="KW-1185">Reference proteome</keyword>
<evidence type="ECO:0000313" key="2">
    <source>
        <dbReference type="EMBL" id="VEL37288.1"/>
    </source>
</evidence>
<protein>
    <submittedName>
        <fullName evidence="2">Uncharacterized protein</fullName>
    </submittedName>
</protein>
<name>A0A3S5AHJ2_9PLAT</name>
<sequence length="568" mass="59899">MTIVLDHSAIQEVAVSGRCLSFRSQAAPDDADKCIPSGTTGRQTRRDQPRRHLLTRHWPGSQHWRQFALSRQLDLLPPGVYRSYLLGRGPSGSGSLALAAAGSSRALGRASLDLGLEAEPAEAVAYLTASARLPGSISSSAGDLLLPPHATGSRRTGGPYASLTRTHQHTFPRLLAAMHPPISPSSTAPILLDTAEGAARPSDRCPSVAHLQTTYTRYSPPVPMPTHRAVCASGSLHSPTTTHASHRDRVDLTRAATGPVSAGCSAPFASRLSAFAPVGQGNQASWVAGSEQELSELTGRCPGPPPNQTLIHNVPATPGSAKTVRFAGGVLSNEWPEASLHPLLPTLPPPSAFYGASPAGRLPYRPTAPRTVLLSGQEGVYERGDSPPEGEAWPAPEKPLPASFSVSCLDQAEAAAGLRPGNGGPSEDGPCGDRRTGFSYFAEQRKDNCPPLDDAGESLLFTGPRASQESFCYKRSLVPTTPSSAALRRKETSTYPESFGLTPASLRTELSGRPMAEGGQFLGAAYATPLPSSRALTPGLLHGMYKSTTMRHLKRSSGGQCERRSSFP</sequence>
<gene>
    <name evidence="2" type="ORF">PXEA_LOCUS30728</name>
</gene>
<dbReference type="Proteomes" id="UP000784294">
    <property type="component" value="Unassembled WGS sequence"/>
</dbReference>
<feature type="region of interest" description="Disordered" evidence="1">
    <location>
        <begin position="28"/>
        <end position="49"/>
    </location>
</feature>
<evidence type="ECO:0000313" key="3">
    <source>
        <dbReference type="Proteomes" id="UP000784294"/>
    </source>
</evidence>
<comment type="caution">
    <text evidence="2">The sequence shown here is derived from an EMBL/GenBank/DDBJ whole genome shotgun (WGS) entry which is preliminary data.</text>
</comment>
<feature type="region of interest" description="Disordered" evidence="1">
    <location>
        <begin position="416"/>
        <end position="437"/>
    </location>
</feature>
<organism evidence="2 3">
    <name type="scientific">Protopolystoma xenopodis</name>
    <dbReference type="NCBI Taxonomy" id="117903"/>
    <lineage>
        <taxon>Eukaryota</taxon>
        <taxon>Metazoa</taxon>
        <taxon>Spiralia</taxon>
        <taxon>Lophotrochozoa</taxon>
        <taxon>Platyhelminthes</taxon>
        <taxon>Monogenea</taxon>
        <taxon>Polyopisthocotylea</taxon>
        <taxon>Polystomatidea</taxon>
        <taxon>Polystomatidae</taxon>
        <taxon>Protopolystoma</taxon>
    </lineage>
</organism>
<accession>A0A3S5AHJ2</accession>
<dbReference type="EMBL" id="CAAALY010254535">
    <property type="protein sequence ID" value="VEL37288.1"/>
    <property type="molecule type" value="Genomic_DNA"/>
</dbReference>
<dbReference type="AlphaFoldDB" id="A0A3S5AHJ2"/>
<proteinExistence type="predicted"/>
<feature type="region of interest" description="Disordered" evidence="1">
    <location>
        <begin position="547"/>
        <end position="568"/>
    </location>
</feature>
<reference evidence="2" key="1">
    <citation type="submission" date="2018-11" db="EMBL/GenBank/DDBJ databases">
        <authorList>
            <consortium name="Pathogen Informatics"/>
        </authorList>
    </citation>
    <scope>NUCLEOTIDE SEQUENCE</scope>
</reference>
<evidence type="ECO:0000256" key="1">
    <source>
        <dbReference type="SAM" id="MobiDB-lite"/>
    </source>
</evidence>